<feature type="domain" description="Starch synthase catalytic" evidence="7">
    <location>
        <begin position="2"/>
        <end position="236"/>
    </location>
</feature>
<organism evidence="8 9">
    <name type="scientific">Granulibacter bethesdensis</name>
    <dbReference type="NCBI Taxonomy" id="364410"/>
    <lineage>
        <taxon>Bacteria</taxon>
        <taxon>Pseudomonadati</taxon>
        <taxon>Pseudomonadota</taxon>
        <taxon>Alphaproteobacteria</taxon>
        <taxon>Acetobacterales</taxon>
        <taxon>Acetobacteraceae</taxon>
        <taxon>Granulibacter</taxon>
    </lineage>
</organism>
<evidence type="ECO:0000256" key="6">
    <source>
        <dbReference type="HAMAP-Rule" id="MF_00484"/>
    </source>
</evidence>
<dbReference type="PANTHER" id="PTHR45825">
    <property type="entry name" value="GRANULE-BOUND STARCH SYNTHASE 1, CHLOROPLASTIC/AMYLOPLASTIC"/>
    <property type="match status" value="1"/>
</dbReference>
<comment type="similarity">
    <text evidence="2 6">Belongs to the glycosyltransferase 1 family. Bacterial/plant glycogen synthase subfamily.</text>
</comment>
<evidence type="ECO:0000256" key="5">
    <source>
        <dbReference type="ARBA" id="ARBA00023056"/>
    </source>
</evidence>
<keyword evidence="5 6" id="KW-0320">Glycogen biosynthesis</keyword>
<reference evidence="9" key="1">
    <citation type="submission" date="2012-06" db="EMBL/GenBank/DDBJ databases">
        <title>Genome analysis of multiple Granulibacter bethesdensis isolates demonstrates substantial genome diversity.</title>
        <authorList>
            <person name="Greenberg D.E."/>
            <person name="Porcella S.F."/>
            <person name="Zarember K."/>
            <person name="Zelazny A.M."/>
            <person name="Bruno D."/>
            <person name="Martens C."/>
            <person name="Barbian K.D."/>
            <person name="Jaske E."/>
            <person name="Holland S.M."/>
        </authorList>
    </citation>
    <scope>NUCLEOTIDE SEQUENCE [LARGE SCALE GENOMIC DNA]</scope>
    <source>
        <strain evidence="9">CGDNIH3</strain>
    </source>
</reference>
<dbReference type="Proteomes" id="UP000019438">
    <property type="component" value="Chromosome"/>
</dbReference>
<evidence type="ECO:0000259" key="7">
    <source>
        <dbReference type="Pfam" id="PF08323"/>
    </source>
</evidence>
<dbReference type="Pfam" id="PF08323">
    <property type="entry name" value="Glyco_transf_5"/>
    <property type="match status" value="1"/>
</dbReference>
<dbReference type="AlphaFoldDB" id="A0AAN0RG00"/>
<gene>
    <name evidence="6" type="primary">glgA</name>
    <name evidence="8" type="ORF">GbCGDNIH3_2341</name>
</gene>
<dbReference type="InterPro" id="IPR011835">
    <property type="entry name" value="GS/SS"/>
</dbReference>
<evidence type="ECO:0000256" key="2">
    <source>
        <dbReference type="ARBA" id="ARBA00010281"/>
    </source>
</evidence>
<evidence type="ECO:0000256" key="1">
    <source>
        <dbReference type="ARBA" id="ARBA00001478"/>
    </source>
</evidence>
<dbReference type="PANTHER" id="PTHR45825:SF11">
    <property type="entry name" value="ALPHA AMYLASE DOMAIN-CONTAINING PROTEIN"/>
    <property type="match status" value="1"/>
</dbReference>
<dbReference type="GO" id="GO:0009011">
    <property type="term" value="F:alpha-1,4-glucan glucosyltransferase (ADP-glucose donor) activity"/>
    <property type="evidence" value="ECO:0007669"/>
    <property type="project" value="UniProtKB-UniRule"/>
</dbReference>
<comment type="function">
    <text evidence="6">Synthesizes alpha-1,4-glucan chains using ADP-glucose.</text>
</comment>
<dbReference type="NCBIfam" id="NF001899">
    <property type="entry name" value="PRK00654.1-2"/>
    <property type="match status" value="1"/>
</dbReference>
<accession>A0AAN0RG00</accession>
<name>A0AAN0RG00_9PROT</name>
<comment type="pathway">
    <text evidence="6">Glycan biosynthesis; glycogen biosynthesis.</text>
</comment>
<dbReference type="EMBL" id="CP003181">
    <property type="protein sequence ID" value="AHJ64247.1"/>
    <property type="molecule type" value="Genomic_DNA"/>
</dbReference>
<evidence type="ECO:0000313" key="8">
    <source>
        <dbReference type="EMBL" id="AHJ64247.1"/>
    </source>
</evidence>
<evidence type="ECO:0000256" key="4">
    <source>
        <dbReference type="ARBA" id="ARBA00022679"/>
    </source>
</evidence>
<dbReference type="NCBIfam" id="TIGR02095">
    <property type="entry name" value="glgA"/>
    <property type="match status" value="1"/>
</dbReference>
<dbReference type="GO" id="GO:0004373">
    <property type="term" value="F:alpha-1,4-glucan glucosyltransferase (UDP-glucose donor) activity"/>
    <property type="evidence" value="ECO:0007669"/>
    <property type="project" value="InterPro"/>
</dbReference>
<protein>
    <recommendedName>
        <fullName evidence="6">Glycogen synthase</fullName>
        <ecNumber evidence="6">2.4.1.21</ecNumber>
    </recommendedName>
    <alternativeName>
        <fullName evidence="6">Starch [bacterial glycogen] synthase</fullName>
    </alternativeName>
</protein>
<keyword evidence="4 6" id="KW-0808">Transferase</keyword>
<evidence type="ECO:0000256" key="3">
    <source>
        <dbReference type="ARBA" id="ARBA00022676"/>
    </source>
</evidence>
<dbReference type="KEGG" id="gbc:GbCGDNIH3_2341"/>
<dbReference type="HAMAP" id="MF_00484">
    <property type="entry name" value="Glycogen_synth"/>
    <property type="match status" value="1"/>
</dbReference>
<comment type="catalytic activity">
    <reaction evidence="1 6">
        <text>[(1-&gt;4)-alpha-D-glucosyl](n) + ADP-alpha-D-glucose = [(1-&gt;4)-alpha-D-glucosyl](n+1) + ADP + H(+)</text>
        <dbReference type="Rhea" id="RHEA:18189"/>
        <dbReference type="Rhea" id="RHEA-COMP:9584"/>
        <dbReference type="Rhea" id="RHEA-COMP:9587"/>
        <dbReference type="ChEBI" id="CHEBI:15378"/>
        <dbReference type="ChEBI" id="CHEBI:15444"/>
        <dbReference type="ChEBI" id="CHEBI:57498"/>
        <dbReference type="ChEBI" id="CHEBI:456216"/>
        <dbReference type="EC" id="2.4.1.21"/>
    </reaction>
</comment>
<dbReference type="CDD" id="cd03791">
    <property type="entry name" value="GT5_Glycogen_synthase_DULL1-like"/>
    <property type="match status" value="1"/>
</dbReference>
<dbReference type="RefSeq" id="WP_025287623.1">
    <property type="nucleotide sequence ID" value="NZ_CP003181.2"/>
</dbReference>
<dbReference type="GO" id="GO:0005978">
    <property type="term" value="P:glycogen biosynthetic process"/>
    <property type="evidence" value="ECO:0007669"/>
    <property type="project" value="UniProtKB-UniRule"/>
</dbReference>
<sequence length="480" mass="51915">MRVLNVASEAYPWIKTGGLADVAGALPAALAEHDVDMRTLLPAYAGLRQRPQTRPVHHYADLFGGAASILEARLTGGLTLYLLDAPHLYDRPGGPYTDANGQDWADNAERFAALCRAAADIALGILPDWTPDIVHAHDWQAGLVPAYLALSEASPRPPVLFTIHNLAFQGVVPRDRLAALLLPPDSFSVDGVEYYGQIGLLKAGLHYADALTTVSPSYAREIQTDIGGMGLGGLLRDRAAVLTGLLNGIDMTEWNPAHDPHVKAHFDRHSLEHRTINREALRTRFGLDSSAGPLFGIVSRLTGQKGIDLVLNALPFLISQQAQLVVLGSGDKGLEQGLLQAAQTHPRQIAVFSGYDEALSRQIFSGADAMLIPSRFEPCGLTQLYAMRYGAVPIVSRVGGLADTIIDANTAACEAGVATGLMFQPDGEDSLIEPLSRAIRLFHQAEIWERLQHRGMETDSSWTLRSTAYVALYTRLLSAR</sequence>
<proteinExistence type="inferred from homology"/>
<feature type="binding site" evidence="6">
    <location>
        <position position="15"/>
    </location>
    <ligand>
        <name>ADP-alpha-D-glucose</name>
        <dbReference type="ChEBI" id="CHEBI:57498"/>
    </ligand>
</feature>
<dbReference type="SUPFAM" id="SSF53756">
    <property type="entry name" value="UDP-Glycosyltransferase/glycogen phosphorylase"/>
    <property type="match status" value="1"/>
</dbReference>
<dbReference type="GO" id="GO:0005829">
    <property type="term" value="C:cytosol"/>
    <property type="evidence" value="ECO:0007669"/>
    <property type="project" value="TreeGrafter"/>
</dbReference>
<dbReference type="InterPro" id="IPR013534">
    <property type="entry name" value="Starch_synth_cat_dom"/>
</dbReference>
<dbReference type="EC" id="2.4.1.21" evidence="6"/>
<dbReference type="Gene3D" id="3.40.50.2000">
    <property type="entry name" value="Glycogen Phosphorylase B"/>
    <property type="match status" value="2"/>
</dbReference>
<dbReference type="Pfam" id="PF13692">
    <property type="entry name" value="Glyco_trans_1_4"/>
    <property type="match status" value="1"/>
</dbReference>
<keyword evidence="3 6" id="KW-0328">Glycosyltransferase</keyword>
<evidence type="ECO:0000313" key="9">
    <source>
        <dbReference type="Proteomes" id="UP000019438"/>
    </source>
</evidence>